<dbReference type="Proteomes" id="UP001364224">
    <property type="component" value="Unassembled WGS sequence"/>
</dbReference>
<comment type="caution">
    <text evidence="1">The sequence shown here is derived from an EMBL/GenBank/DDBJ whole genome shotgun (WGS) entry which is preliminary data.</text>
</comment>
<gene>
    <name evidence="1" type="ORF">V1286_004937</name>
</gene>
<sequence length="64" mass="6983">MKIARDFACDTCGSASIAPPPRLGDSDEVRCQHCKKVLMTWKVYRLLGADDAGEIAIGPACWED</sequence>
<dbReference type="GO" id="GO:0000428">
    <property type="term" value="C:DNA-directed RNA polymerase complex"/>
    <property type="evidence" value="ECO:0007669"/>
    <property type="project" value="UniProtKB-KW"/>
</dbReference>
<keyword evidence="1" id="KW-0240">DNA-directed RNA polymerase</keyword>
<proteinExistence type="predicted"/>
<keyword evidence="2" id="KW-1185">Reference proteome</keyword>
<dbReference type="EMBL" id="JAZHRV010000001">
    <property type="protein sequence ID" value="MEH2557408.1"/>
    <property type="molecule type" value="Genomic_DNA"/>
</dbReference>
<reference evidence="1 2" key="1">
    <citation type="submission" date="2024-02" db="EMBL/GenBank/DDBJ databases">
        <title>Adaptive strategies in a cosmopolitan and abundant soil bacterium.</title>
        <authorList>
            <person name="Carini P."/>
        </authorList>
    </citation>
    <scope>NUCLEOTIDE SEQUENCE [LARGE SCALE GENOMIC DNA]</scope>
    <source>
        <strain evidence="1 2">AZCC 1608</strain>
    </source>
</reference>
<accession>A0ABU8BHG0</accession>
<name>A0ABU8BHG0_9BRAD</name>
<evidence type="ECO:0000313" key="2">
    <source>
        <dbReference type="Proteomes" id="UP001364224"/>
    </source>
</evidence>
<protein>
    <submittedName>
        <fullName evidence="1">DNA-directed RNA polymerase subunit RPC12/RpoP</fullName>
    </submittedName>
</protein>
<organism evidence="1 2">
    <name type="scientific">Bradyrhizobium algeriense</name>
    <dbReference type="NCBI Taxonomy" id="634784"/>
    <lineage>
        <taxon>Bacteria</taxon>
        <taxon>Pseudomonadati</taxon>
        <taxon>Pseudomonadota</taxon>
        <taxon>Alphaproteobacteria</taxon>
        <taxon>Hyphomicrobiales</taxon>
        <taxon>Nitrobacteraceae</taxon>
        <taxon>Bradyrhizobium</taxon>
    </lineage>
</organism>
<evidence type="ECO:0000313" key="1">
    <source>
        <dbReference type="EMBL" id="MEH2557408.1"/>
    </source>
</evidence>
<keyword evidence="1" id="KW-0804">Transcription</keyword>